<evidence type="ECO:0000313" key="8">
    <source>
        <dbReference type="EMBL" id="KRX03543.1"/>
    </source>
</evidence>
<feature type="coiled-coil region" evidence="5">
    <location>
        <begin position="37"/>
        <end position="64"/>
    </location>
</feature>
<dbReference type="EMBL" id="LDAU01000130">
    <property type="protein sequence ID" value="KRX03543.1"/>
    <property type="molecule type" value="Genomic_DNA"/>
</dbReference>
<evidence type="ECO:0000256" key="3">
    <source>
        <dbReference type="ARBA" id="ARBA00022989"/>
    </source>
</evidence>
<feature type="domain" description="VASt" evidence="7">
    <location>
        <begin position="825"/>
        <end position="1010"/>
    </location>
</feature>
<dbReference type="InterPro" id="IPR004182">
    <property type="entry name" value="GRAM"/>
</dbReference>
<dbReference type="InterPro" id="IPR031968">
    <property type="entry name" value="VASt"/>
</dbReference>
<keyword evidence="5" id="KW-0175">Coiled coil</keyword>
<evidence type="ECO:0000313" key="9">
    <source>
        <dbReference type="Proteomes" id="UP000054937"/>
    </source>
</evidence>
<feature type="coiled-coil region" evidence="5">
    <location>
        <begin position="111"/>
        <end position="199"/>
    </location>
</feature>
<feature type="compositionally biased region" description="Low complexity" evidence="6">
    <location>
        <begin position="1022"/>
        <end position="1042"/>
    </location>
</feature>
<dbReference type="Gene3D" id="2.30.29.30">
    <property type="entry name" value="Pleckstrin-homology domain (PH domain)/Phosphotyrosine-binding domain (PTB)"/>
    <property type="match status" value="1"/>
</dbReference>
<dbReference type="InterPro" id="IPR011993">
    <property type="entry name" value="PH-like_dom_sf"/>
</dbReference>
<dbReference type="PANTHER" id="PTHR47666">
    <property type="entry name" value="PROTEIN VASCULAR ASSOCIATED DEATH 1, CHLOROPLASTIC"/>
    <property type="match status" value="1"/>
</dbReference>
<dbReference type="InParanoid" id="A0A0V0QN08"/>
<comment type="caution">
    <text evidence="8">The sequence shown here is derived from an EMBL/GenBank/DDBJ whole genome shotgun (WGS) entry which is preliminary data.</text>
</comment>
<keyword evidence="2" id="KW-0812">Transmembrane</keyword>
<dbReference type="PANTHER" id="PTHR47666:SF1">
    <property type="entry name" value="PROTEIN VASCULAR ASSOCIATED DEATH 1, CHLOROPLASTIC"/>
    <property type="match status" value="1"/>
</dbReference>
<evidence type="ECO:0000256" key="6">
    <source>
        <dbReference type="SAM" id="MobiDB-lite"/>
    </source>
</evidence>
<keyword evidence="9" id="KW-1185">Reference proteome</keyword>
<dbReference type="Proteomes" id="UP000054937">
    <property type="component" value="Unassembled WGS sequence"/>
</dbReference>
<reference evidence="8 9" key="1">
    <citation type="journal article" date="2015" name="Sci. Rep.">
        <title>Genome of the facultative scuticociliatosis pathogen Pseudocohnilembus persalinus provides insight into its virulence through horizontal gene transfer.</title>
        <authorList>
            <person name="Xiong J."/>
            <person name="Wang G."/>
            <person name="Cheng J."/>
            <person name="Tian M."/>
            <person name="Pan X."/>
            <person name="Warren A."/>
            <person name="Jiang C."/>
            <person name="Yuan D."/>
            <person name="Miao W."/>
        </authorList>
    </citation>
    <scope>NUCLEOTIDE SEQUENCE [LARGE SCALE GENOMIC DNA]</scope>
    <source>
        <strain evidence="8">36N120E</strain>
    </source>
</reference>
<feature type="region of interest" description="Disordered" evidence="6">
    <location>
        <begin position="1016"/>
        <end position="1042"/>
    </location>
</feature>
<accession>A0A0V0QN08</accession>
<feature type="compositionally biased region" description="Low complexity" evidence="6">
    <location>
        <begin position="1278"/>
        <end position="1288"/>
    </location>
</feature>
<dbReference type="OMA" id="KEWIMER"/>
<protein>
    <recommendedName>
        <fullName evidence="7">VASt domain-containing protein</fullName>
    </recommendedName>
</protein>
<evidence type="ECO:0000256" key="5">
    <source>
        <dbReference type="SAM" id="Coils"/>
    </source>
</evidence>
<evidence type="ECO:0000256" key="4">
    <source>
        <dbReference type="ARBA" id="ARBA00023136"/>
    </source>
</evidence>
<dbReference type="Pfam" id="PF16016">
    <property type="entry name" value="VASt"/>
    <property type="match status" value="2"/>
</dbReference>
<gene>
    <name evidence="8" type="ORF">PPERSA_12673</name>
</gene>
<feature type="domain" description="VASt" evidence="7">
    <location>
        <begin position="1067"/>
        <end position="1273"/>
    </location>
</feature>
<keyword evidence="3" id="KW-1133">Transmembrane helix</keyword>
<dbReference type="PROSITE" id="PS51778">
    <property type="entry name" value="VAST"/>
    <property type="match status" value="2"/>
</dbReference>
<feature type="region of interest" description="Disordered" evidence="6">
    <location>
        <begin position="1278"/>
        <end position="1308"/>
    </location>
</feature>
<proteinExistence type="predicted"/>
<dbReference type="GO" id="GO:0016020">
    <property type="term" value="C:membrane"/>
    <property type="evidence" value="ECO:0007669"/>
    <property type="project" value="UniProtKB-SubCell"/>
</dbReference>
<feature type="compositionally biased region" description="Polar residues" evidence="6">
    <location>
        <begin position="1289"/>
        <end position="1308"/>
    </location>
</feature>
<keyword evidence="4" id="KW-0472">Membrane</keyword>
<evidence type="ECO:0000259" key="7">
    <source>
        <dbReference type="PROSITE" id="PS51778"/>
    </source>
</evidence>
<name>A0A0V0QN08_PSEPJ</name>
<comment type="subcellular location">
    <subcellularLocation>
        <location evidence="1">Membrane</location>
        <topology evidence="1">Single-pass membrane protein</topology>
    </subcellularLocation>
</comment>
<evidence type="ECO:0000256" key="1">
    <source>
        <dbReference type="ARBA" id="ARBA00004167"/>
    </source>
</evidence>
<dbReference type="Pfam" id="PF02893">
    <property type="entry name" value="GRAM"/>
    <property type="match status" value="1"/>
</dbReference>
<dbReference type="SMART" id="SM00568">
    <property type="entry name" value="GRAM"/>
    <property type="match status" value="1"/>
</dbReference>
<evidence type="ECO:0000256" key="2">
    <source>
        <dbReference type="ARBA" id="ARBA00022692"/>
    </source>
</evidence>
<organism evidence="8 9">
    <name type="scientific">Pseudocohnilembus persalinus</name>
    <name type="common">Ciliate</name>
    <dbReference type="NCBI Taxonomy" id="266149"/>
    <lineage>
        <taxon>Eukaryota</taxon>
        <taxon>Sar</taxon>
        <taxon>Alveolata</taxon>
        <taxon>Ciliophora</taxon>
        <taxon>Intramacronucleata</taxon>
        <taxon>Oligohymenophorea</taxon>
        <taxon>Scuticociliatia</taxon>
        <taxon>Philasterida</taxon>
        <taxon>Pseudocohnilembidae</taxon>
        <taxon>Pseudocohnilembus</taxon>
    </lineage>
</organism>
<sequence length="1364" mass="162805">MEKQAVDVKEKQQQILLYWENTIKVSKQFKLFFQNYGHEYEQLHQKLQKNIKQFQTNITKTEQSQNNENYQKVLSDFLQLHQCLQRQIQLTQQDQNMNQLKKIEDLNGQLIKDKKQSAEKLEKQIKQYQNQFQKLQQNKNKWEKQGKELVSLLDEKQKMKQDINQMYNMTLMQKIDKKISQLKQEFDQKEQIYKQSINDQNQQEEQFKTISQEQFEVLQQKNFNFVQVINEVCLLNGKGSQLYVQAINDYIDQNNLLETLIQIRSEDEEDEYIFQQLETIQNQQTGEKQGFKQLMQNLENSEFQANESQMQNIAGMQIKYYEKSLEIMKNRYKNTQNLIKFLKELQLNFAESYNQFLNLCTQKLEYENKVYEKHEEFLDLLKQSVNYFRDGLKQMMKIQEENLIKLEQLMPEVDAQLKAFTQMIAQMKNNYQSLKDPKQIKMTILQNGEMNNVYMGIYRQNEQKRMKQIEEILISHIKDYKQIFNEHINFYDLKYKQMQLKKDSIQNDHDNLFQSCDLNKLLKEKNPDIQFQQQFNIPDNLDLNAVQDLDIGSTQNEQVQQNIDQDQQEDDFQISSGNEQKKILSKDLCKKFNLPEGSSFIASYNCAFSYKILLQGKLYIFPKKICFYSIFNNKNVFAGETVLDIPKQDILKVQTEAIALIFETGISFVCKYGNLEFASFLRRDETYKFLKKFIEGKTSEDLSNELNNHQANEIQDKNVEQQKQNKQQNLYISDNESPSKQKIDIQSQQNQEEIQQTYQLTQQEEEEQKEKDINFEKQIEDYKQKIDNSYSIFKYFLKEKELQSYQFELQIDAIDLFYYLFSLENQSNIYEQNPQRPLILYMMSTKFGDTGITFEDFENPLPLIYQNRVKLFNMDNIPQKLLIDLTEKQNKFQKWQRSLDYTHPVNETFGPKSCLCRQNDTFYFINHKEWIMERQVTISKAPMCDIFNPIQQFKVVQTSENTCQITFTYFVNFVKSSILKSKIRSSSNKGTKDYINQFEKFSNEFITQKQKLNQEQLNAQPQQEVNNSQIEQQNQNNNQQSQYEEEFQKFYDKIINFYKINTITQGQDAQSAKHIVEMTPRQIFYYFYKDQKYQASNLTGGKISFYEYIMESHFKDKQIEIKNFTTPLPKIYDSLDESVDNNLDELFQAQKQQEYYMREVNYIHPVSEKIPLGPKVCNINKPEKFYFISDKIWILACQVNVTKIPMSDVFTPHLFVIVKQIEQNKSQIEMINYIEFHKSSMFQSKMRKGTFKESAQVAQTWFQLLNQEQKYIKDIQPKNLNNNQQPNKISQNNQVPTSNIKTQQNNSQKQIVNDQAQKNSNIINNNSQTDPLNQKVQSLENKVNFLTKLVYLLIALNVIQLLFR</sequence>
<dbReference type="OrthoDB" id="2162691at2759"/>